<dbReference type="RefSeq" id="YP_001425801.1">
    <property type="nucleotide sequence ID" value="NC_008603.1"/>
</dbReference>
<evidence type="ECO:0000313" key="2">
    <source>
        <dbReference type="Proteomes" id="UP000204095"/>
    </source>
</evidence>
<proteinExistence type="predicted"/>
<dbReference type="GeneID" id="5364636"/>
<name>A7J6M3_PBCVF</name>
<gene>
    <name evidence="1" type="primary">N169L</name>
    <name evidence="1" type="ORF">FR483_N169L</name>
</gene>
<dbReference type="OrthoDB" id="7925at10239"/>
<evidence type="ECO:0000313" key="1">
    <source>
        <dbReference type="EMBL" id="ABT15454.1"/>
    </source>
</evidence>
<accession>A7J6M3</accession>
<sequence length="254" mass="28602">MVKFISGILYSCSCGYETLSSTNSVAHSKTKKCMHNVMNKKEMRFVSEEEHLATVNTTNNIINGNTGVVKNVVNDHSITNNTNNINITLAIPDKSAVEAVYAIFNKPEFISEIRGADPQQIPAILFRYTRGICADQKFVKYDSGKDSVIHKDPVTGQEITKDLKKYRNEYLKESANLFDDDYHIPYAPQNIQRALKDMTAPSFDTGKKKEKPISGAQVIRMCAAGDHRMYKFPVETKDFYNDVAKNVDVEIKST</sequence>
<dbReference type="EMBL" id="DQ890022">
    <property type="protein sequence ID" value="ABT15454.1"/>
    <property type="molecule type" value="Genomic_DNA"/>
</dbReference>
<organismHost>
    <name type="scientific">Paramecium bursaria</name>
    <dbReference type="NCBI Taxonomy" id="74790"/>
</organismHost>
<organism evidence="1 2">
    <name type="scientific">Paramecium bursaria Chlorella virus FR483</name>
    <name type="common">PBCV-FR483</name>
    <dbReference type="NCBI Taxonomy" id="399781"/>
    <lineage>
        <taxon>Viruses</taxon>
        <taxon>Varidnaviria</taxon>
        <taxon>Bamfordvirae</taxon>
        <taxon>Nucleocytoviricota</taxon>
        <taxon>Megaviricetes</taxon>
        <taxon>Algavirales</taxon>
        <taxon>Phycodnaviridae</taxon>
        <taxon>Chlorovirus</taxon>
        <taxon>Chlorovirus conductrix</taxon>
        <taxon>Paramecium bursaria Chlorella virus A1</taxon>
    </lineage>
</organism>
<reference evidence="1 2" key="1">
    <citation type="journal article" date="2007" name="Virology">
        <title>Sequence and annotation of the 314-kb MT325 and the 321-kb FR483 viruses that infect Chlorella Pbi.</title>
        <authorList>
            <person name="Fitzgerald L.A."/>
            <person name="Graves M.V."/>
            <person name="Li X."/>
            <person name="Feldblyum T."/>
            <person name="Hartigan J."/>
            <person name="Van Etten J.L."/>
        </authorList>
    </citation>
    <scope>NUCLEOTIDE SEQUENCE [LARGE SCALE GENOMIC DNA]</scope>
    <source>
        <strain evidence="1 2">FR483</strain>
    </source>
</reference>
<dbReference type="InterPro" id="IPR009820">
    <property type="entry name" value="DUF1390"/>
</dbReference>
<dbReference type="Proteomes" id="UP000204095">
    <property type="component" value="Segment"/>
</dbReference>
<protein>
    <submittedName>
        <fullName evidence="1">Uncharacterized protein N169L</fullName>
    </submittedName>
</protein>
<dbReference type="KEGG" id="vg:5364636"/>
<dbReference type="Pfam" id="PF07150">
    <property type="entry name" value="DUF1390"/>
    <property type="match status" value="1"/>
</dbReference>